<dbReference type="NCBIfam" id="TIGR00904">
    <property type="entry name" value="mreB"/>
    <property type="match status" value="1"/>
</dbReference>
<evidence type="ECO:0000256" key="2">
    <source>
        <dbReference type="ARBA" id="ARBA00022741"/>
    </source>
</evidence>
<name>A0ABS9CNJ8_9FIRM</name>
<accession>A0ABS9CNJ8</accession>
<dbReference type="InterPro" id="IPR043129">
    <property type="entry name" value="ATPase_NBD"/>
</dbReference>
<comment type="caution">
    <text evidence="7">The sequence shown here is derived from an EMBL/GenBank/DDBJ whole genome shotgun (WGS) entry which is preliminary data.</text>
</comment>
<evidence type="ECO:0000313" key="8">
    <source>
        <dbReference type="Proteomes" id="UP001299220"/>
    </source>
</evidence>
<dbReference type="PRINTS" id="PR01652">
    <property type="entry name" value="SHAPEPROTEIN"/>
</dbReference>
<protein>
    <recommendedName>
        <fullName evidence="6">Cell shape-determining protein MreB</fullName>
    </recommendedName>
</protein>
<dbReference type="SUPFAM" id="SSF53067">
    <property type="entry name" value="Actin-like ATPase domain"/>
    <property type="match status" value="2"/>
</dbReference>
<dbReference type="Gene3D" id="3.30.420.40">
    <property type="match status" value="3"/>
</dbReference>
<comment type="subunit">
    <text evidence="6">Forms polymers.</text>
</comment>
<feature type="binding site" evidence="6">
    <location>
        <begin position="32"/>
        <end position="34"/>
    </location>
    <ligand>
        <name>ATP</name>
        <dbReference type="ChEBI" id="CHEBI:30616"/>
    </ligand>
</feature>
<comment type="function">
    <text evidence="6">Forms membrane-associated dynamic filaments that are essential for cell shape determination. Acts by regulating cell wall synthesis and cell elongation, and thus cell shape. A feedback loop between cell geometry and MreB localization may maintain elongated cell shape by targeting cell wall growth to regions of negative cell wall curvature.</text>
</comment>
<evidence type="ECO:0000256" key="6">
    <source>
        <dbReference type="HAMAP-Rule" id="MF_02207"/>
    </source>
</evidence>
<keyword evidence="2 6" id="KW-0547">Nucleotide-binding</keyword>
<dbReference type="InterPro" id="IPR056546">
    <property type="entry name" value="MreB_MamK-like"/>
</dbReference>
<evidence type="ECO:0000256" key="1">
    <source>
        <dbReference type="ARBA" id="ARBA00022490"/>
    </source>
</evidence>
<dbReference type="NCBIfam" id="NF010539">
    <property type="entry name" value="PRK13927.1"/>
    <property type="match status" value="1"/>
</dbReference>
<keyword evidence="1 6" id="KW-0963">Cytoplasm</keyword>
<proteinExistence type="inferred from homology"/>
<dbReference type="RefSeq" id="WP_235323584.1">
    <property type="nucleotide sequence ID" value="NZ_JAFBIT010000002.1"/>
</dbReference>
<reference evidence="7 8" key="1">
    <citation type="submission" date="2020-12" db="EMBL/GenBank/DDBJ databases">
        <title>Whole genome sequences of gut porcine anaerobes.</title>
        <authorList>
            <person name="Kubasova T."/>
            <person name="Jahodarova E."/>
            <person name="Rychlik I."/>
        </authorList>
    </citation>
    <scope>NUCLEOTIDE SEQUENCE [LARGE SCALE GENOMIC DNA]</scope>
    <source>
        <strain evidence="7 8">An867</strain>
    </source>
</reference>
<evidence type="ECO:0000256" key="4">
    <source>
        <dbReference type="ARBA" id="ARBA00022960"/>
    </source>
</evidence>
<keyword evidence="4 6" id="KW-0133">Cell shape</keyword>
<dbReference type="InterPro" id="IPR004753">
    <property type="entry name" value="MreB"/>
</dbReference>
<feature type="binding site" evidence="6">
    <location>
        <begin position="224"/>
        <end position="227"/>
    </location>
    <ligand>
        <name>ATP</name>
        <dbReference type="ChEBI" id="CHEBI:30616"/>
    </ligand>
</feature>
<evidence type="ECO:0000256" key="5">
    <source>
        <dbReference type="ARBA" id="ARBA00023458"/>
    </source>
</evidence>
<dbReference type="HAMAP" id="MF_02207">
    <property type="entry name" value="MreB"/>
    <property type="match status" value="1"/>
</dbReference>
<feature type="binding site" evidence="6">
    <location>
        <begin position="306"/>
        <end position="309"/>
    </location>
    <ligand>
        <name>ATP</name>
        <dbReference type="ChEBI" id="CHEBI:30616"/>
    </ligand>
</feature>
<comment type="similarity">
    <text evidence="5 6">Belongs to the FtsA/MreB family.</text>
</comment>
<keyword evidence="8" id="KW-1185">Reference proteome</keyword>
<dbReference type="CDD" id="cd10225">
    <property type="entry name" value="ASKHA_NBD_MreB-like"/>
    <property type="match status" value="1"/>
</dbReference>
<evidence type="ECO:0000313" key="7">
    <source>
        <dbReference type="EMBL" id="MCF2652533.1"/>
    </source>
</evidence>
<dbReference type="Pfam" id="PF06723">
    <property type="entry name" value="MreB_Mbl"/>
    <property type="match status" value="1"/>
</dbReference>
<organism evidence="7 8">
    <name type="scientific">Anaeromassilibacillus senegalensis</name>
    <dbReference type="NCBI Taxonomy" id="1673717"/>
    <lineage>
        <taxon>Bacteria</taxon>
        <taxon>Bacillati</taxon>
        <taxon>Bacillota</taxon>
        <taxon>Clostridia</taxon>
        <taxon>Eubacteriales</taxon>
        <taxon>Acutalibacteraceae</taxon>
        <taxon>Anaeromassilibacillus</taxon>
    </lineage>
</organism>
<gene>
    <name evidence="6" type="primary">mreB</name>
    <name evidence="7" type="ORF">JQM67_07955</name>
</gene>
<dbReference type="PANTHER" id="PTHR42749">
    <property type="entry name" value="CELL SHAPE-DETERMINING PROTEIN MREB"/>
    <property type="match status" value="1"/>
</dbReference>
<feature type="binding site" evidence="6">
    <location>
        <begin position="176"/>
        <end position="178"/>
    </location>
    <ligand>
        <name>ATP</name>
        <dbReference type="ChEBI" id="CHEBI:30616"/>
    </ligand>
</feature>
<dbReference type="PANTHER" id="PTHR42749:SF1">
    <property type="entry name" value="CELL SHAPE-DETERMINING PROTEIN MREB"/>
    <property type="match status" value="1"/>
</dbReference>
<evidence type="ECO:0000256" key="3">
    <source>
        <dbReference type="ARBA" id="ARBA00022840"/>
    </source>
</evidence>
<keyword evidence="3 6" id="KW-0067">ATP-binding</keyword>
<dbReference type="EMBL" id="JAFBIT010000002">
    <property type="protein sequence ID" value="MCF2652533.1"/>
    <property type="molecule type" value="Genomic_DNA"/>
</dbReference>
<dbReference type="Proteomes" id="UP001299220">
    <property type="component" value="Unassembled WGS sequence"/>
</dbReference>
<sequence>MSAVQSNFLAGLSSLFSLFSTSIKDIGIDLGTANTLVYVRGQGIVLREPSVVAVDVHTDEVLAVGKQAKEMLGRTPESITAVRPLKDGVIADFEVTAAMLKYFVRKAIKAGTFSRPHIVICIPSGVTEVERRAVEDAARQAGSGRVELLLEPMAAALGAGLPVNEPTASMVLDIGGGTSEVAVISCGDPIISESVRVAGDKFDEAIAAHLRKKYGVLVGERTAEQIKLRIGSAYPLEKMRNISMEVRGRSAADGQPCNITVTADDVREALMIPLKSVFEAIHSVLERTPPELAADLLDNGVTLTGGGALLRGLDRFLREATGLPVRIAERPLDCVAEGAGKALEGSAYIPANTRWAEA</sequence>
<comment type="subcellular location">
    <subcellularLocation>
        <location evidence="6">Cytoplasm</location>
    </subcellularLocation>
    <text evidence="6">Membrane-associated.</text>
</comment>